<evidence type="ECO:0000256" key="14">
    <source>
        <dbReference type="ARBA" id="ARBA00049057"/>
    </source>
</evidence>
<dbReference type="GO" id="GO:0004641">
    <property type="term" value="F:phosphoribosylformylglycinamidine cyclo-ligase activity"/>
    <property type="evidence" value="ECO:0007669"/>
    <property type="project" value="UniProtKB-UniRule"/>
</dbReference>
<dbReference type="PANTHER" id="PTHR10520:SF12">
    <property type="entry name" value="TRIFUNCTIONAL PURINE BIOSYNTHETIC PROTEIN ADENOSINE-3"/>
    <property type="match status" value="1"/>
</dbReference>
<organism evidence="18 19">
    <name type="scientific">Jonquetella anthropi DSM 22815</name>
    <dbReference type="NCBI Taxonomy" id="885272"/>
    <lineage>
        <taxon>Bacteria</taxon>
        <taxon>Thermotogati</taxon>
        <taxon>Synergistota</taxon>
        <taxon>Synergistia</taxon>
        <taxon>Synergistales</taxon>
        <taxon>Dethiosulfovibrionaceae</taxon>
        <taxon>Jonquetella</taxon>
    </lineage>
</organism>
<dbReference type="GO" id="GO:0046084">
    <property type="term" value="P:adenine biosynthetic process"/>
    <property type="evidence" value="ECO:0007669"/>
    <property type="project" value="TreeGrafter"/>
</dbReference>
<dbReference type="NCBIfam" id="TIGR00878">
    <property type="entry name" value="purM"/>
    <property type="match status" value="1"/>
</dbReference>
<dbReference type="HOGENOM" id="CLU_047116_0_0_0"/>
<keyword evidence="8 15" id="KW-0547">Nucleotide-binding</keyword>
<keyword evidence="7 15" id="KW-0436">Ligase</keyword>
<dbReference type="InterPro" id="IPR004733">
    <property type="entry name" value="PurM_cligase"/>
</dbReference>
<dbReference type="InterPro" id="IPR036676">
    <property type="entry name" value="PurM-like_C_sf"/>
</dbReference>
<gene>
    <name evidence="15" type="primary">purM</name>
    <name evidence="18" type="ORF">JonanDRAFT_1306</name>
</gene>
<comment type="subcellular location">
    <subcellularLocation>
        <location evidence="1 15">Cytoplasm</location>
    </subcellularLocation>
</comment>
<evidence type="ECO:0000259" key="17">
    <source>
        <dbReference type="Pfam" id="PF02769"/>
    </source>
</evidence>
<evidence type="ECO:0000256" key="15">
    <source>
        <dbReference type="HAMAP-Rule" id="MF_00741"/>
    </source>
</evidence>
<dbReference type="GO" id="GO:0006189">
    <property type="term" value="P:'de novo' IMP biosynthetic process"/>
    <property type="evidence" value="ECO:0007669"/>
    <property type="project" value="UniProtKB-UniRule"/>
</dbReference>
<evidence type="ECO:0000256" key="4">
    <source>
        <dbReference type="ARBA" id="ARBA00013047"/>
    </source>
</evidence>
<evidence type="ECO:0000256" key="8">
    <source>
        <dbReference type="ARBA" id="ARBA00022741"/>
    </source>
</evidence>
<dbReference type="OrthoDB" id="9802507at2"/>
<dbReference type="GO" id="GO:0005829">
    <property type="term" value="C:cytosol"/>
    <property type="evidence" value="ECO:0007669"/>
    <property type="project" value="TreeGrafter"/>
</dbReference>
<dbReference type="HAMAP" id="MF_00741">
    <property type="entry name" value="AIRS"/>
    <property type="match status" value="1"/>
</dbReference>
<evidence type="ECO:0000256" key="3">
    <source>
        <dbReference type="ARBA" id="ARBA00010280"/>
    </source>
</evidence>
<dbReference type="InterPro" id="IPR036921">
    <property type="entry name" value="PurM-like_N_sf"/>
</dbReference>
<dbReference type="Gene3D" id="3.30.1330.10">
    <property type="entry name" value="PurM-like, N-terminal domain"/>
    <property type="match status" value="1"/>
</dbReference>
<keyword evidence="10 15" id="KW-0067">ATP-binding</keyword>
<evidence type="ECO:0000256" key="2">
    <source>
        <dbReference type="ARBA" id="ARBA00004686"/>
    </source>
</evidence>
<reference evidence="18 19" key="1">
    <citation type="submission" date="2011-11" db="EMBL/GenBank/DDBJ databases">
        <title>The Noncontiguous Finished genome of Jonquetella anthropi DSM 22815.</title>
        <authorList>
            <consortium name="US DOE Joint Genome Institute (JGI-PGF)"/>
            <person name="Lucas S."/>
            <person name="Copeland A."/>
            <person name="Lapidus A."/>
            <person name="Glavina del Rio T."/>
            <person name="Dalin E."/>
            <person name="Tice H."/>
            <person name="Bruce D."/>
            <person name="Goodwin L."/>
            <person name="Pitluck S."/>
            <person name="Peters L."/>
            <person name="Mikhailova N."/>
            <person name="Held B."/>
            <person name="Kyrpides N."/>
            <person name="Mavromatis K."/>
            <person name="Ivanova N."/>
            <person name="Markowitz V."/>
            <person name="Cheng J.-F."/>
            <person name="Hugenholtz P."/>
            <person name="Woyke T."/>
            <person name="Wu D."/>
            <person name="Gronow S."/>
            <person name="Wellnitz S."/>
            <person name="Brambilla E."/>
            <person name="Klenk H.-P."/>
            <person name="Eisen J.A."/>
        </authorList>
    </citation>
    <scope>NUCLEOTIDE SEQUENCE [LARGE SCALE GENOMIC DNA]</scope>
    <source>
        <strain evidence="18 19">DSM 22815</strain>
    </source>
</reference>
<dbReference type="AlphaFoldDB" id="H0UM94"/>
<evidence type="ECO:0000313" key="19">
    <source>
        <dbReference type="Proteomes" id="UP000003806"/>
    </source>
</evidence>
<evidence type="ECO:0000256" key="10">
    <source>
        <dbReference type="ARBA" id="ARBA00022840"/>
    </source>
</evidence>
<proteinExistence type="inferred from homology"/>
<evidence type="ECO:0000259" key="16">
    <source>
        <dbReference type="Pfam" id="PF00586"/>
    </source>
</evidence>
<dbReference type="FunFam" id="3.90.650.10:FF:000011">
    <property type="entry name" value="Phosphoribosylformylglycinamidine cyclo-ligase"/>
    <property type="match status" value="1"/>
</dbReference>
<sequence length="332" mass="34146">MTLTYEKSGVSIAGGDQWVETIKKIMKGVPADPAVVGGIGGFSGLYRLSGTTLLAGCCDGVGTKVELARATGIFAPIGQDLVAMNVNDLVTGGARPLFFLDYIACGALNEPVFAPVVESVARACASCGCALLGGETAEMPGVYGPQTFDLAGFAVGVVDERDVIDGSSVQEGDLLVGLHSSGVHSNGYTLVREALAQSIAKGDLSRPGPVPGETLGQSLMKPTRLYVNQALSAARTGAVKAMAHITGGGMAGNVNRVLPAGLVCDVDFSSWKRPAVFDLIASCGVAEDEMRRVFNLGIGFVMITSPDSLGRLTDALKAAGENPQVIGRVVRA</sequence>
<dbReference type="CDD" id="cd02196">
    <property type="entry name" value="PurM"/>
    <property type="match status" value="1"/>
</dbReference>
<evidence type="ECO:0000256" key="6">
    <source>
        <dbReference type="ARBA" id="ARBA00022490"/>
    </source>
</evidence>
<comment type="catalytic activity">
    <reaction evidence="14 15">
        <text>2-formamido-N(1)-(5-O-phospho-beta-D-ribosyl)acetamidine + ATP = 5-amino-1-(5-phospho-beta-D-ribosyl)imidazole + ADP + phosphate + H(+)</text>
        <dbReference type="Rhea" id="RHEA:23032"/>
        <dbReference type="ChEBI" id="CHEBI:15378"/>
        <dbReference type="ChEBI" id="CHEBI:30616"/>
        <dbReference type="ChEBI" id="CHEBI:43474"/>
        <dbReference type="ChEBI" id="CHEBI:137981"/>
        <dbReference type="ChEBI" id="CHEBI:147287"/>
        <dbReference type="ChEBI" id="CHEBI:456216"/>
        <dbReference type="EC" id="6.3.3.1"/>
    </reaction>
</comment>
<dbReference type="RefSeq" id="WP_008523254.1">
    <property type="nucleotide sequence ID" value="NZ_CM001376.1"/>
</dbReference>
<dbReference type="eggNOG" id="COG0150">
    <property type="taxonomic scope" value="Bacteria"/>
</dbReference>
<dbReference type="GO" id="GO:0004637">
    <property type="term" value="F:phosphoribosylamine-glycine ligase activity"/>
    <property type="evidence" value="ECO:0007669"/>
    <property type="project" value="TreeGrafter"/>
</dbReference>
<dbReference type="PANTHER" id="PTHR10520">
    <property type="entry name" value="TRIFUNCTIONAL PURINE BIOSYNTHETIC PROTEIN ADENOSINE-3-RELATED"/>
    <property type="match status" value="1"/>
</dbReference>
<evidence type="ECO:0000256" key="9">
    <source>
        <dbReference type="ARBA" id="ARBA00022755"/>
    </source>
</evidence>
<protein>
    <recommendedName>
        <fullName evidence="5 15">Phosphoribosylformylglycinamidine cyclo-ligase</fullName>
        <ecNumber evidence="4 15">6.3.3.1</ecNumber>
    </recommendedName>
    <alternativeName>
        <fullName evidence="12 15">AIR synthase</fullName>
    </alternativeName>
    <alternativeName>
        <fullName evidence="13 15">AIRS</fullName>
    </alternativeName>
    <alternativeName>
        <fullName evidence="11 15">Phosphoribosyl-aminoimidazole synthetase</fullName>
    </alternativeName>
</protein>
<evidence type="ECO:0000256" key="13">
    <source>
        <dbReference type="ARBA" id="ARBA00033093"/>
    </source>
</evidence>
<evidence type="ECO:0000256" key="7">
    <source>
        <dbReference type="ARBA" id="ARBA00022598"/>
    </source>
</evidence>
<name>H0UM94_9BACT</name>
<feature type="domain" description="PurM-like N-terminal" evidence="16">
    <location>
        <begin position="44"/>
        <end position="158"/>
    </location>
</feature>
<evidence type="ECO:0000256" key="1">
    <source>
        <dbReference type="ARBA" id="ARBA00004496"/>
    </source>
</evidence>
<accession>H0UM94</accession>
<comment type="pathway">
    <text evidence="2 15">Purine metabolism; IMP biosynthesis via de novo pathway; 5-amino-1-(5-phospho-D-ribosyl)imidazole from N(2)-formyl-N(1)-(5-phospho-D-ribosyl)glycinamide: step 2/2.</text>
</comment>
<dbReference type="SUPFAM" id="SSF55326">
    <property type="entry name" value="PurM N-terminal domain-like"/>
    <property type="match status" value="1"/>
</dbReference>
<dbReference type="InterPro" id="IPR016188">
    <property type="entry name" value="PurM-like_N"/>
</dbReference>
<dbReference type="Proteomes" id="UP000003806">
    <property type="component" value="Chromosome"/>
</dbReference>
<dbReference type="GO" id="GO:0005524">
    <property type="term" value="F:ATP binding"/>
    <property type="evidence" value="ECO:0007669"/>
    <property type="project" value="UniProtKB-KW"/>
</dbReference>
<keyword evidence="9 15" id="KW-0658">Purine biosynthesis</keyword>
<evidence type="ECO:0000313" key="18">
    <source>
        <dbReference type="EMBL" id="EHM13670.1"/>
    </source>
</evidence>
<evidence type="ECO:0000256" key="11">
    <source>
        <dbReference type="ARBA" id="ARBA00031908"/>
    </source>
</evidence>
<keyword evidence="6 15" id="KW-0963">Cytoplasm</keyword>
<comment type="similarity">
    <text evidence="3 15">Belongs to the AIR synthase family.</text>
</comment>
<dbReference type="Gene3D" id="3.90.650.10">
    <property type="entry name" value="PurM-like C-terminal domain"/>
    <property type="match status" value="1"/>
</dbReference>
<dbReference type="InterPro" id="IPR010918">
    <property type="entry name" value="PurM-like_C_dom"/>
</dbReference>
<dbReference type="Pfam" id="PF02769">
    <property type="entry name" value="AIRS_C"/>
    <property type="match status" value="1"/>
</dbReference>
<dbReference type="EMBL" id="CM001376">
    <property type="protein sequence ID" value="EHM13670.1"/>
    <property type="molecule type" value="Genomic_DNA"/>
</dbReference>
<keyword evidence="19" id="KW-1185">Reference proteome</keyword>
<dbReference type="EC" id="6.3.3.1" evidence="4 15"/>
<dbReference type="Pfam" id="PF00586">
    <property type="entry name" value="AIRS"/>
    <property type="match status" value="1"/>
</dbReference>
<evidence type="ECO:0000256" key="5">
    <source>
        <dbReference type="ARBA" id="ARBA00020367"/>
    </source>
</evidence>
<feature type="domain" description="PurM-like C-terminal" evidence="17">
    <location>
        <begin position="170"/>
        <end position="330"/>
    </location>
</feature>
<evidence type="ECO:0000256" key="12">
    <source>
        <dbReference type="ARBA" id="ARBA00032931"/>
    </source>
</evidence>
<dbReference type="UniPathway" id="UPA00074">
    <property type="reaction ID" value="UER00129"/>
</dbReference>
<dbReference type="SUPFAM" id="SSF56042">
    <property type="entry name" value="PurM C-terminal domain-like"/>
    <property type="match status" value="1"/>
</dbReference>
<dbReference type="STRING" id="885272.JonanDRAFT_1306"/>